<keyword evidence="2" id="KW-1185">Reference proteome</keyword>
<dbReference type="OrthoDB" id="289429at2"/>
<gene>
    <name evidence="1" type="ORF">BDD21_0949</name>
</gene>
<accession>A0A495V2R1</accession>
<name>A0A495V2R1_9GAMM</name>
<protein>
    <submittedName>
        <fullName evidence="1">Uncharacterized protein</fullName>
    </submittedName>
</protein>
<reference evidence="1 2" key="1">
    <citation type="submission" date="2018-10" db="EMBL/GenBank/DDBJ databases">
        <title>Genomic Encyclopedia of Archaeal and Bacterial Type Strains, Phase II (KMG-II): from individual species to whole genera.</title>
        <authorList>
            <person name="Goeker M."/>
        </authorList>
    </citation>
    <scope>NUCLEOTIDE SEQUENCE [LARGE SCALE GENOMIC DNA]</scope>
    <source>
        <strain evidence="1 2">DSM 235</strain>
    </source>
</reference>
<dbReference type="Proteomes" id="UP000274556">
    <property type="component" value="Unassembled WGS sequence"/>
</dbReference>
<dbReference type="RefSeq" id="WP_120796157.1">
    <property type="nucleotide sequence ID" value="NZ_RBXL01000001.1"/>
</dbReference>
<proteinExistence type="predicted"/>
<organism evidence="1 2">
    <name type="scientific">Thiocapsa rosea</name>
    <dbReference type="NCBI Taxonomy" id="69360"/>
    <lineage>
        <taxon>Bacteria</taxon>
        <taxon>Pseudomonadati</taxon>
        <taxon>Pseudomonadota</taxon>
        <taxon>Gammaproteobacteria</taxon>
        <taxon>Chromatiales</taxon>
        <taxon>Chromatiaceae</taxon>
        <taxon>Thiocapsa</taxon>
    </lineage>
</organism>
<dbReference type="EMBL" id="RBXL01000001">
    <property type="protein sequence ID" value="RKT43609.1"/>
    <property type="molecule type" value="Genomic_DNA"/>
</dbReference>
<comment type="caution">
    <text evidence="1">The sequence shown here is derived from an EMBL/GenBank/DDBJ whole genome shotgun (WGS) entry which is preliminary data.</text>
</comment>
<sequence length="217" mass="24036">MALDQKALQKKRAKRELKRRQTKPAASELPGALSQARVWANVGRAPIADVFVPSNIFELGIGTVWVSRSLPDGRYAVVGMVVDVFCLGIKNALYKIVDAAEYPTVLARIQGNPTESFEARDPSYARKLVEDALAYAKDLGFEPHADYRIARLIFGDIDAGACPVSFTFGKDGKPFYINGPNDTTAMQRRIVKQLERRCGPGRYNYLVTVSDRDRPVG</sequence>
<evidence type="ECO:0000313" key="2">
    <source>
        <dbReference type="Proteomes" id="UP000274556"/>
    </source>
</evidence>
<dbReference type="AlphaFoldDB" id="A0A495V2R1"/>
<evidence type="ECO:0000313" key="1">
    <source>
        <dbReference type="EMBL" id="RKT43609.1"/>
    </source>
</evidence>